<evidence type="ECO:0000313" key="12">
    <source>
        <dbReference type="Proteomes" id="UP000239663"/>
    </source>
</evidence>
<feature type="binding site" evidence="10">
    <location>
        <position position="118"/>
    </location>
    <ligand>
        <name>substrate</name>
    </ligand>
</feature>
<evidence type="ECO:0000256" key="10">
    <source>
        <dbReference type="PIRSR" id="PIRSR004532-2"/>
    </source>
</evidence>
<dbReference type="GO" id="GO:0046872">
    <property type="term" value="F:metal ion binding"/>
    <property type="evidence" value="ECO:0007669"/>
    <property type="project" value="UniProtKB-KW"/>
</dbReference>
<evidence type="ECO:0000256" key="2">
    <source>
        <dbReference type="ARBA" id="ARBA00008989"/>
    </source>
</evidence>
<dbReference type="GO" id="GO:0030388">
    <property type="term" value="P:fructose 1,6-bisphosphate metabolic process"/>
    <property type="evidence" value="ECO:0007669"/>
    <property type="project" value="TreeGrafter"/>
</dbReference>
<dbReference type="PANTHER" id="PTHR30447">
    <property type="entry name" value="FRUCTOSE-1,6-BISPHOSPHATASE CLASS 2"/>
    <property type="match status" value="1"/>
</dbReference>
<feature type="binding site" evidence="10">
    <location>
        <begin position="185"/>
        <end position="187"/>
    </location>
    <ligand>
        <name>substrate</name>
    </ligand>
</feature>
<proteinExistence type="inferred from homology"/>
<feature type="binding site" evidence="9">
    <location>
        <position position="56"/>
    </location>
    <ligand>
        <name>Mn(2+)</name>
        <dbReference type="ChEBI" id="CHEBI:29035"/>
        <label>1</label>
    </ligand>
</feature>
<dbReference type="PANTHER" id="PTHR30447:SF0">
    <property type="entry name" value="FRUCTOSE-1,6-BISPHOSPHATASE 1 CLASS 2-RELATED"/>
    <property type="match status" value="1"/>
</dbReference>
<feature type="binding site" evidence="9">
    <location>
        <position position="84"/>
    </location>
    <ligand>
        <name>Mn(2+)</name>
        <dbReference type="ChEBI" id="CHEBI:29035"/>
        <label>2</label>
    </ligand>
</feature>
<dbReference type="GO" id="GO:0042132">
    <property type="term" value="F:fructose 1,6-bisphosphate 1-phosphatase activity"/>
    <property type="evidence" value="ECO:0007669"/>
    <property type="project" value="UniProtKB-EC"/>
</dbReference>
<dbReference type="PIRSF" id="PIRSF004532">
    <property type="entry name" value="GlpX"/>
    <property type="match status" value="1"/>
</dbReference>
<feature type="binding site" evidence="9">
    <location>
        <position position="32"/>
    </location>
    <ligand>
        <name>Mn(2+)</name>
        <dbReference type="ChEBI" id="CHEBI:29035"/>
        <label>1</label>
    </ligand>
</feature>
<organism evidence="11 12">
    <name type="scientific">Pradoshia eiseniae</name>
    <dbReference type="NCBI Taxonomy" id="2064768"/>
    <lineage>
        <taxon>Bacteria</taxon>
        <taxon>Bacillati</taxon>
        <taxon>Bacillota</taxon>
        <taxon>Bacilli</taxon>
        <taxon>Bacillales</taxon>
        <taxon>Bacillaceae</taxon>
        <taxon>Pradoshia</taxon>
    </lineage>
</organism>
<reference evidence="11 12" key="1">
    <citation type="submission" date="2017-12" db="EMBL/GenBank/DDBJ databases">
        <title>Taxonomic description and draft genome of Pradoshia cofamensis Gen. nov., sp. nov., a thermotolerant bacillale isolated from anterior gut of earthworm Eisenia fetida.</title>
        <authorList>
            <person name="Saha T."/>
            <person name="Chakraborty R."/>
        </authorList>
    </citation>
    <scope>NUCLEOTIDE SEQUENCE [LARGE SCALE GENOMIC DNA]</scope>
    <source>
        <strain evidence="11 12">EAG3</strain>
    </source>
</reference>
<evidence type="ECO:0000313" key="11">
    <source>
        <dbReference type="EMBL" id="PQD95597.1"/>
    </source>
</evidence>
<evidence type="ECO:0000256" key="9">
    <source>
        <dbReference type="PIRSR" id="PIRSR004532-1"/>
    </source>
</evidence>
<feature type="binding site" evidence="9">
    <location>
        <position position="87"/>
    </location>
    <ligand>
        <name>Mn(2+)</name>
        <dbReference type="ChEBI" id="CHEBI:29035"/>
        <label>2</label>
    </ligand>
</feature>
<keyword evidence="5 9" id="KW-0464">Manganese</keyword>
<name>A0A2S7N0R9_9BACI</name>
<dbReference type="GO" id="GO:0005829">
    <property type="term" value="C:cytosol"/>
    <property type="evidence" value="ECO:0007669"/>
    <property type="project" value="TreeGrafter"/>
</dbReference>
<protein>
    <recommendedName>
        <fullName evidence="8">Fructose-1,6-bisphosphatase</fullName>
    </recommendedName>
</protein>
<feature type="binding site" evidence="10">
    <location>
        <begin position="87"/>
        <end position="89"/>
    </location>
    <ligand>
        <name>substrate</name>
    </ligand>
</feature>
<dbReference type="Gene3D" id="3.40.190.90">
    <property type="match status" value="1"/>
</dbReference>
<keyword evidence="4" id="KW-0378">Hydrolase</keyword>
<dbReference type="AlphaFoldDB" id="A0A2S7N0R9"/>
<evidence type="ECO:0000256" key="8">
    <source>
        <dbReference type="PIRNR" id="PIRNR004532"/>
    </source>
</evidence>
<evidence type="ECO:0000256" key="6">
    <source>
        <dbReference type="ARBA" id="ARBA00023277"/>
    </source>
</evidence>
<keyword evidence="12" id="KW-1185">Reference proteome</keyword>
<evidence type="ECO:0000256" key="4">
    <source>
        <dbReference type="ARBA" id="ARBA00022801"/>
    </source>
</evidence>
<dbReference type="GO" id="GO:0006094">
    <property type="term" value="P:gluconeogenesis"/>
    <property type="evidence" value="ECO:0007669"/>
    <property type="project" value="InterPro"/>
</dbReference>
<dbReference type="Gene3D" id="3.30.540.10">
    <property type="entry name" value="Fructose-1,6-Bisphosphatase, subunit A, domain 1"/>
    <property type="match status" value="1"/>
</dbReference>
<feature type="binding site" evidence="10">
    <location>
        <begin position="163"/>
        <end position="165"/>
    </location>
    <ligand>
        <name>substrate</name>
    </ligand>
</feature>
<dbReference type="SUPFAM" id="SSF56655">
    <property type="entry name" value="Carbohydrate phosphatase"/>
    <property type="match status" value="1"/>
</dbReference>
<comment type="similarity">
    <text evidence="2 8">Belongs to the FBPase class 2 family.</text>
</comment>
<gene>
    <name evidence="11" type="primary">glpX</name>
    <name evidence="11" type="ORF">CYL18_09840</name>
</gene>
<keyword evidence="3 9" id="KW-0479">Metal-binding</keyword>
<comment type="pathway">
    <text evidence="7">Carbohydrate biosynthesis.</text>
</comment>
<evidence type="ECO:0000256" key="7">
    <source>
        <dbReference type="ARBA" id="ARBA00024331"/>
    </source>
</evidence>
<comment type="catalytic activity">
    <reaction evidence="1">
        <text>beta-D-fructose 1,6-bisphosphate + H2O = beta-D-fructose 6-phosphate + phosphate</text>
        <dbReference type="Rhea" id="RHEA:11064"/>
        <dbReference type="ChEBI" id="CHEBI:15377"/>
        <dbReference type="ChEBI" id="CHEBI:32966"/>
        <dbReference type="ChEBI" id="CHEBI:43474"/>
        <dbReference type="ChEBI" id="CHEBI:57634"/>
        <dbReference type="EC" id="3.1.3.11"/>
    </reaction>
</comment>
<dbReference type="CDD" id="cd01516">
    <property type="entry name" value="FBPase_glpX"/>
    <property type="match status" value="1"/>
</dbReference>
<evidence type="ECO:0000256" key="5">
    <source>
        <dbReference type="ARBA" id="ARBA00023211"/>
    </source>
</evidence>
<sequence>MTAIAEELLNVTQQAAIAAYPLIGKCDKLSADDAGTKAMRYHLNNVEMCGRIVIGEGEMDEAPMLYINEEVGSGNGLDVDIAVDPIEGTNLMATGKDNSLAVLAAARRGCLLHAPDMYMKKIAVGPEAKGKIDLDAPLLDNMKAVAKAQGKDIRELTIMIQERDRHKDLINEVLLAGAKLKLFSDVDITGAIGAAMDDIDIDMLVGTGGAPEGVVTAVALKCLGGDFQAQLVPMNKMEYNRCRSMGIEDPYKLLGIDDIVQGGDILFSATGITDGLFLKGVRERKNGNMYTHSLLLVGAGARRFQLIEGFHR</sequence>
<dbReference type="Proteomes" id="UP000239663">
    <property type="component" value="Unassembled WGS sequence"/>
</dbReference>
<dbReference type="InterPro" id="IPR004464">
    <property type="entry name" value="FBPase_class-2/SBPase"/>
</dbReference>
<evidence type="ECO:0000256" key="1">
    <source>
        <dbReference type="ARBA" id="ARBA00001273"/>
    </source>
</evidence>
<dbReference type="OrthoDB" id="9779353at2"/>
<feature type="binding site" evidence="9">
    <location>
        <position position="212"/>
    </location>
    <ligand>
        <name>Mn(2+)</name>
        <dbReference type="ChEBI" id="CHEBI:29035"/>
        <label>2</label>
    </ligand>
</feature>
<feature type="binding site" evidence="10">
    <location>
        <position position="209"/>
    </location>
    <ligand>
        <name>substrate</name>
    </ligand>
</feature>
<keyword evidence="6 8" id="KW-0119">Carbohydrate metabolism</keyword>
<dbReference type="EMBL" id="PKOZ01000004">
    <property type="protein sequence ID" value="PQD95597.1"/>
    <property type="molecule type" value="Genomic_DNA"/>
</dbReference>
<comment type="cofactor">
    <cofactor evidence="9">
        <name>Mn(2+)</name>
        <dbReference type="ChEBI" id="CHEBI:29035"/>
    </cofactor>
</comment>
<evidence type="ECO:0000256" key="3">
    <source>
        <dbReference type="ARBA" id="ARBA00022723"/>
    </source>
</evidence>
<dbReference type="GO" id="GO:0006071">
    <property type="term" value="P:glycerol metabolic process"/>
    <property type="evidence" value="ECO:0007669"/>
    <property type="project" value="InterPro"/>
</dbReference>
<comment type="caution">
    <text evidence="11">The sequence shown here is derived from an EMBL/GenBank/DDBJ whole genome shotgun (WGS) entry which is preliminary data.</text>
</comment>
<accession>A0A2S7N0R9</accession>
<dbReference type="Pfam" id="PF03320">
    <property type="entry name" value="FBPase_glpX"/>
    <property type="match status" value="1"/>
</dbReference>
<dbReference type="FunFam" id="3.40.190.90:FF:000001">
    <property type="entry name" value="Fructose-1,6-bisphosphatase"/>
    <property type="match status" value="1"/>
</dbReference>
<dbReference type="NCBIfam" id="TIGR00330">
    <property type="entry name" value="glpX"/>
    <property type="match status" value="1"/>
</dbReference>